<dbReference type="Proteomes" id="UP001483337">
    <property type="component" value="Chromosome"/>
</dbReference>
<keyword evidence="3" id="KW-1185">Reference proteome</keyword>
<keyword evidence="1" id="KW-0175">Coiled coil</keyword>
<evidence type="ECO:0000313" key="3">
    <source>
        <dbReference type="Proteomes" id="UP001483337"/>
    </source>
</evidence>
<dbReference type="EMBL" id="CP150886">
    <property type="protein sequence ID" value="WZB88073.1"/>
    <property type="molecule type" value="Genomic_DNA"/>
</dbReference>
<protein>
    <submittedName>
        <fullName evidence="2">Uncharacterized protein</fullName>
    </submittedName>
</protein>
<evidence type="ECO:0000256" key="1">
    <source>
        <dbReference type="SAM" id="Coils"/>
    </source>
</evidence>
<proteinExistence type="predicted"/>
<organism evidence="2 3">
    <name type="scientific">Okeanomitos corallinicola TIOX110</name>
    <dbReference type="NCBI Taxonomy" id="3133117"/>
    <lineage>
        <taxon>Bacteria</taxon>
        <taxon>Bacillati</taxon>
        <taxon>Cyanobacteriota</taxon>
        <taxon>Cyanophyceae</taxon>
        <taxon>Nostocales</taxon>
        <taxon>Aphanizomenonaceae</taxon>
        <taxon>Okeanomitos</taxon>
    </lineage>
</organism>
<sequence length="63" mass="7146">MSTLSSSVASCESHSELVKKLTKAYYQDEQQEKFIGLQAEVDSLLEQLQNLKSQKLESSNHEE</sequence>
<evidence type="ECO:0000313" key="2">
    <source>
        <dbReference type="EMBL" id="WZB88073.1"/>
    </source>
</evidence>
<accession>A0ABZ2UV67</accession>
<feature type="coiled-coil region" evidence="1">
    <location>
        <begin position="34"/>
        <end position="61"/>
    </location>
</feature>
<name>A0ABZ2UV67_9CYAN</name>
<reference evidence="2 3" key="1">
    <citation type="submission" date="2024-04" db="EMBL/GenBank/DDBJ databases">
        <title>Okeanomitos corallinicola gen. &amp; sp. nov. (Nostocales, Cyanobacteria), a new toxic marine heterocyst-forming cyanobacterium from a coral reef.</title>
        <authorList>
            <person name="Li H."/>
            <person name="Li R."/>
            <person name="Kang J."/>
            <person name="Hii K.S."/>
            <person name="Mohamed H.F."/>
            <person name="Xu X."/>
            <person name="Luo Z."/>
        </authorList>
    </citation>
    <scope>NUCLEOTIDE SEQUENCE [LARGE SCALE GENOMIC DNA]</scope>
    <source>
        <strain evidence="2 3">TIOX110</strain>
    </source>
</reference>
<gene>
    <name evidence="2" type="ORF">WJM97_22430</name>
</gene>
<dbReference type="RefSeq" id="WP_353930982.1">
    <property type="nucleotide sequence ID" value="NZ_CP150886.1"/>
</dbReference>